<evidence type="ECO:0000313" key="2">
    <source>
        <dbReference type="EMBL" id="HHR96207.1"/>
    </source>
</evidence>
<comment type="caution">
    <text evidence="2">The sequence shown here is derived from an EMBL/GenBank/DDBJ whole genome shotgun (WGS) entry which is preliminary data.</text>
</comment>
<protein>
    <submittedName>
        <fullName evidence="2">DUF2208 domain-containing protein</fullName>
    </submittedName>
</protein>
<keyword evidence="1" id="KW-1133">Transmembrane helix</keyword>
<reference evidence="2" key="1">
    <citation type="journal article" date="2020" name="mSystems">
        <title>Genome- and Community-Level Interaction Insights into Carbon Utilization and Element Cycling Functions of Hydrothermarchaeota in Hydrothermal Sediment.</title>
        <authorList>
            <person name="Zhou Z."/>
            <person name="Liu Y."/>
            <person name="Xu W."/>
            <person name="Pan J."/>
            <person name="Luo Z.H."/>
            <person name="Li M."/>
        </authorList>
    </citation>
    <scope>NUCLEOTIDE SEQUENCE [LARGE SCALE GENOMIC DNA]</scope>
    <source>
        <strain evidence="2">SpSt-1</strain>
    </source>
</reference>
<gene>
    <name evidence="2" type="ORF">ENL47_05235</name>
</gene>
<feature type="transmembrane region" description="Helical" evidence="1">
    <location>
        <begin position="7"/>
        <end position="26"/>
    </location>
</feature>
<feature type="transmembrane region" description="Helical" evidence="1">
    <location>
        <begin position="95"/>
        <end position="117"/>
    </location>
</feature>
<proteinExistence type="predicted"/>
<name>A0A7C5UWL0_9CREN</name>
<feature type="transmembrane region" description="Helical" evidence="1">
    <location>
        <begin position="32"/>
        <end position="53"/>
    </location>
</feature>
<dbReference type="Pfam" id="PF09973">
    <property type="entry name" value="DUF2208"/>
    <property type="match status" value="1"/>
</dbReference>
<dbReference type="AlphaFoldDB" id="A0A7C5UWL0"/>
<keyword evidence="1" id="KW-0472">Membrane</keyword>
<organism evidence="2">
    <name type="scientific">Ignisphaera aggregans</name>
    <dbReference type="NCBI Taxonomy" id="334771"/>
    <lineage>
        <taxon>Archaea</taxon>
        <taxon>Thermoproteota</taxon>
        <taxon>Thermoprotei</taxon>
        <taxon>Desulfurococcales</taxon>
        <taxon>Desulfurococcaceae</taxon>
        <taxon>Ignisphaera</taxon>
    </lineage>
</organism>
<accession>A0A7C5UWL0</accession>
<evidence type="ECO:0000256" key="1">
    <source>
        <dbReference type="SAM" id="Phobius"/>
    </source>
</evidence>
<sequence>MDKGKIIALVTTIISLVFFAMISTFVPQDFIWIVFLLYALIFMSLSMSLPRILQRKHSDIKGATLLKADRQEVMKIMMKDQEIDKELKPQIIASLALLPLSIVIWIMASYFVFPYLIPPLREAVTKLELFIRFLAFYGILIGLTRTISYFLTPKKMIMPINSYEIRSGGIKAGSIAIPFPIDINRYEISINRKRSFIDIYDRKTKQVYRFYVSDISKAESLIQKHGLQK</sequence>
<dbReference type="EMBL" id="DRUB01000094">
    <property type="protein sequence ID" value="HHR96207.1"/>
    <property type="molecule type" value="Genomic_DNA"/>
</dbReference>
<keyword evidence="1" id="KW-0812">Transmembrane</keyword>
<dbReference type="InterPro" id="IPR009198">
    <property type="entry name" value="UCP014484_TM"/>
</dbReference>
<feature type="transmembrane region" description="Helical" evidence="1">
    <location>
        <begin position="129"/>
        <end position="151"/>
    </location>
</feature>